<protein>
    <submittedName>
        <fullName evidence="1">Uncharacterized protein</fullName>
    </submittedName>
</protein>
<evidence type="ECO:0000313" key="1">
    <source>
        <dbReference type="EMBL" id="OAF62521.1"/>
    </source>
</evidence>
<dbReference type="GeneID" id="36284115"/>
<name>A0A177AMG9_9PEZI</name>
<dbReference type="Proteomes" id="UP000077154">
    <property type="component" value="Unassembled WGS sequence"/>
</dbReference>
<proteinExistence type="predicted"/>
<dbReference type="VEuPathDB" id="FungiDB:GMDG_05599"/>
<accession>A0A177AMG9</accession>
<dbReference type="AlphaFoldDB" id="A0A177AMG9"/>
<gene>
    <name evidence="1" type="ORF">VC83_01023</name>
</gene>
<dbReference type="EMBL" id="KV441387">
    <property type="protein sequence ID" value="OAF62521.1"/>
    <property type="molecule type" value="Genomic_DNA"/>
</dbReference>
<reference evidence="1" key="1">
    <citation type="submission" date="2016-03" db="EMBL/GenBank/DDBJ databases">
        <title>Updated assembly of Pseudogymnoascus destructans, the fungus causing white-nose syndrome of bats.</title>
        <authorList>
            <person name="Palmer J.M."/>
            <person name="Drees K.P."/>
            <person name="Foster J.T."/>
            <person name="Lindner D.L."/>
        </authorList>
    </citation>
    <scope>NUCLEOTIDE SEQUENCE [LARGE SCALE GENOMIC DNA]</scope>
    <source>
        <strain evidence="1">20631-21</strain>
    </source>
</reference>
<organism evidence="1">
    <name type="scientific">Pseudogymnoascus destructans</name>
    <dbReference type="NCBI Taxonomy" id="655981"/>
    <lineage>
        <taxon>Eukaryota</taxon>
        <taxon>Fungi</taxon>
        <taxon>Dikarya</taxon>
        <taxon>Ascomycota</taxon>
        <taxon>Pezizomycotina</taxon>
        <taxon>Leotiomycetes</taxon>
        <taxon>Thelebolales</taxon>
        <taxon>Thelebolaceae</taxon>
        <taxon>Pseudogymnoascus</taxon>
    </lineage>
</organism>
<sequence>MLGIVISKGNDSKIDRRQEQELYEHNYNRRISHSPVSQPVVLIWVLLAIGAPRRALVLAPARSSSRSSVKSNIPASLPNRSRNVYWSYDRSSDPRPSFQAAAMRAVSGSARHGAGGGLRRSRCGQWRGGLKAVAAVGGAGCWGAGDEEETPIDSRVQKV</sequence>
<dbReference type="RefSeq" id="XP_024327793.1">
    <property type="nucleotide sequence ID" value="XM_024464708.1"/>
</dbReference>